<dbReference type="SUPFAM" id="SSF56059">
    <property type="entry name" value="Glutathione synthetase ATP-binding domain-like"/>
    <property type="match status" value="1"/>
</dbReference>
<dbReference type="Pfam" id="PF00289">
    <property type="entry name" value="Biotin_carb_N"/>
    <property type="match status" value="1"/>
</dbReference>
<dbReference type="SMART" id="SM00878">
    <property type="entry name" value="Biotin_carb_C"/>
    <property type="match status" value="1"/>
</dbReference>
<organism evidence="16 17">
    <name type="scientific">Flavobacterium laiguense</name>
    <dbReference type="NCBI Taxonomy" id="2169409"/>
    <lineage>
        <taxon>Bacteria</taxon>
        <taxon>Pseudomonadati</taxon>
        <taxon>Bacteroidota</taxon>
        <taxon>Flavobacteriia</taxon>
        <taxon>Flavobacteriales</taxon>
        <taxon>Flavobacteriaceae</taxon>
        <taxon>Flavobacterium</taxon>
    </lineage>
</organism>
<dbReference type="InterPro" id="IPR005481">
    <property type="entry name" value="BC-like_N"/>
</dbReference>
<dbReference type="FunFam" id="3.30.1490.20:FF:000018">
    <property type="entry name" value="Biotin carboxylase"/>
    <property type="match status" value="1"/>
</dbReference>
<dbReference type="OrthoDB" id="9807469at2"/>
<sequence length="448" mass="49800">MFKKILIANRGEIALRVIRTCKEMGIKTVAVYSTADAESLHVKFADEAVCIGPPPSNLSYLKMSNIIAAAEITNADAIHPGYGFLSENAKFSKICQEHNIKFIGASPEMIDRMGDKASAKSTMIEAGVPCVPGSVGILESFEQAAELANKFGYPVMLKATAGGGGKGMRAVWAAEDLLKAWEGARQESAAAFGNDGMYLEKLIEEPRHIEIQVVGDSYGKACHLSERDCSVQRRHQKLTEETPSPFMTEELRTKMGEAAVKAAEYIKYEGAGTVEFLVDKHRNFYFMEMNTRIQVEHPITEQVVDYDLIREQILVAAGVPISGRNYLPQLHAIECRINAEDPYNDFRPSPGKITTLHMPGGHGVRLDTHVYSGYTIPPNYDSMIAKLITTAQTREEAISKMRRALDEFVIEGIKTTIPFHRQLMDDPRYILGDYTTAFMDTFKMNDPE</sequence>
<evidence type="ECO:0000256" key="4">
    <source>
        <dbReference type="ARBA" id="ARBA00013263"/>
    </source>
</evidence>
<dbReference type="Pfam" id="PF02786">
    <property type="entry name" value="CPSase_L_D2"/>
    <property type="match status" value="1"/>
</dbReference>
<evidence type="ECO:0000256" key="10">
    <source>
        <dbReference type="ARBA" id="ARBA00023267"/>
    </source>
</evidence>
<dbReference type="GO" id="GO:0004075">
    <property type="term" value="F:biotin carboxylase activity"/>
    <property type="evidence" value="ECO:0007669"/>
    <property type="project" value="UniProtKB-EC"/>
</dbReference>
<evidence type="ECO:0000259" key="15">
    <source>
        <dbReference type="PROSITE" id="PS50979"/>
    </source>
</evidence>
<name>A0A2U1K2D3_9FLAO</name>
<evidence type="ECO:0000256" key="2">
    <source>
        <dbReference type="ARBA" id="ARBA00004956"/>
    </source>
</evidence>
<dbReference type="InterPro" id="IPR011054">
    <property type="entry name" value="Rudment_hybrid_motif"/>
</dbReference>
<evidence type="ECO:0000256" key="9">
    <source>
        <dbReference type="ARBA" id="ARBA00022842"/>
    </source>
</evidence>
<dbReference type="NCBIfam" id="NF006367">
    <property type="entry name" value="PRK08591.1"/>
    <property type="match status" value="1"/>
</dbReference>
<dbReference type="SUPFAM" id="SSF51246">
    <property type="entry name" value="Rudiment single hybrid motif"/>
    <property type="match status" value="1"/>
</dbReference>
<dbReference type="GO" id="GO:2001295">
    <property type="term" value="P:malonyl-CoA biosynthetic process"/>
    <property type="evidence" value="ECO:0007669"/>
    <property type="project" value="UniProtKB-UniPathway"/>
</dbReference>
<comment type="pathway">
    <text evidence="2 13">Lipid metabolism; malonyl-CoA biosynthesis; malonyl-CoA from acetyl-CoA: step 1/1.</text>
</comment>
<dbReference type="EMBL" id="QCZH01000001">
    <property type="protein sequence ID" value="PWA11354.1"/>
    <property type="molecule type" value="Genomic_DNA"/>
</dbReference>
<keyword evidence="13" id="KW-0444">Lipid biosynthesis</keyword>
<dbReference type="Gene3D" id="3.30.470.20">
    <property type="entry name" value="ATP-grasp fold, B domain"/>
    <property type="match status" value="1"/>
</dbReference>
<protein>
    <recommendedName>
        <fullName evidence="4 13">Biotin carboxylase</fullName>
        <ecNumber evidence="4 13">6.3.4.14</ecNumber>
    </recommendedName>
    <alternativeName>
        <fullName evidence="13">Acetyl-coenzyme A carboxylase biotin carboxylase subunit A</fullName>
    </alternativeName>
</protein>
<dbReference type="InterPro" id="IPR005482">
    <property type="entry name" value="Biotin_COase_C"/>
</dbReference>
<dbReference type="NCBIfam" id="TIGR00514">
    <property type="entry name" value="accC"/>
    <property type="match status" value="1"/>
</dbReference>
<proteinExistence type="predicted"/>
<evidence type="ECO:0000256" key="7">
    <source>
        <dbReference type="ARBA" id="ARBA00022741"/>
    </source>
</evidence>
<evidence type="ECO:0000256" key="1">
    <source>
        <dbReference type="ARBA" id="ARBA00003761"/>
    </source>
</evidence>
<dbReference type="InterPro" id="IPR005479">
    <property type="entry name" value="CPAse_ATP-bd"/>
</dbReference>
<dbReference type="InterPro" id="IPR051602">
    <property type="entry name" value="ACC_Biotin_Carboxylase"/>
</dbReference>
<dbReference type="InterPro" id="IPR011761">
    <property type="entry name" value="ATP-grasp"/>
</dbReference>
<dbReference type="Pfam" id="PF02785">
    <property type="entry name" value="Biotin_carb_C"/>
    <property type="match status" value="1"/>
</dbReference>
<dbReference type="GO" id="GO:0046872">
    <property type="term" value="F:metal ion binding"/>
    <property type="evidence" value="ECO:0007669"/>
    <property type="project" value="UniProtKB-KW"/>
</dbReference>
<dbReference type="SUPFAM" id="SSF52440">
    <property type="entry name" value="PreATP-grasp domain"/>
    <property type="match status" value="1"/>
</dbReference>
<dbReference type="InterPro" id="IPR016185">
    <property type="entry name" value="PreATP-grasp_dom_sf"/>
</dbReference>
<dbReference type="InterPro" id="IPR011764">
    <property type="entry name" value="Biotin_carboxylation_dom"/>
</dbReference>
<gene>
    <name evidence="16" type="primary">accC</name>
    <name evidence="16" type="ORF">DB891_00630</name>
</gene>
<dbReference type="EC" id="6.3.4.14" evidence="4 13"/>
<reference evidence="16 17" key="1">
    <citation type="submission" date="2018-04" db="EMBL/GenBank/DDBJ databases">
        <title>Flavobacterium sp. nov., isolated from glacier ice.</title>
        <authorList>
            <person name="Liu Q."/>
            <person name="Xin Y.-H."/>
        </authorList>
    </citation>
    <scope>NUCLEOTIDE SEQUENCE [LARGE SCALE GENOMIC DNA]</scope>
    <source>
        <strain evidence="16 17">LB2P30</strain>
    </source>
</reference>
<keyword evidence="13" id="KW-0275">Fatty acid biosynthesis</keyword>
<evidence type="ECO:0000313" key="17">
    <source>
        <dbReference type="Proteomes" id="UP000245618"/>
    </source>
</evidence>
<evidence type="ECO:0000256" key="5">
    <source>
        <dbReference type="ARBA" id="ARBA00022598"/>
    </source>
</evidence>
<evidence type="ECO:0000256" key="13">
    <source>
        <dbReference type="RuleBase" id="RU365063"/>
    </source>
</evidence>
<comment type="function">
    <text evidence="1 13">This protein is a component of the acetyl coenzyme A carboxylase complex; first, biotin carboxylase catalyzes the carboxylation of the carrier protein and then the transcarboxylase transfers the carboxyl group to form malonyl-CoA.</text>
</comment>
<dbReference type="PANTHER" id="PTHR48095">
    <property type="entry name" value="PYRUVATE CARBOXYLASE SUBUNIT A"/>
    <property type="match status" value="1"/>
</dbReference>
<dbReference type="GO" id="GO:0005524">
    <property type="term" value="F:ATP binding"/>
    <property type="evidence" value="ECO:0007669"/>
    <property type="project" value="UniProtKB-UniRule"/>
</dbReference>
<evidence type="ECO:0000256" key="3">
    <source>
        <dbReference type="ARBA" id="ARBA00011750"/>
    </source>
</evidence>
<keyword evidence="6" id="KW-0479">Metal-binding</keyword>
<dbReference type="PANTHER" id="PTHR48095:SF2">
    <property type="entry name" value="BIOTIN CARBOXYLASE, CHLOROPLASTIC"/>
    <property type="match status" value="1"/>
</dbReference>
<dbReference type="UniPathway" id="UPA00655">
    <property type="reaction ID" value="UER00711"/>
</dbReference>
<comment type="catalytic activity">
    <reaction evidence="11 13">
        <text>N(6)-biotinyl-L-lysyl-[protein] + hydrogencarbonate + ATP = N(6)-carboxybiotinyl-L-lysyl-[protein] + ADP + phosphate + H(+)</text>
        <dbReference type="Rhea" id="RHEA:13501"/>
        <dbReference type="Rhea" id="RHEA-COMP:10505"/>
        <dbReference type="Rhea" id="RHEA-COMP:10506"/>
        <dbReference type="ChEBI" id="CHEBI:15378"/>
        <dbReference type="ChEBI" id="CHEBI:17544"/>
        <dbReference type="ChEBI" id="CHEBI:30616"/>
        <dbReference type="ChEBI" id="CHEBI:43474"/>
        <dbReference type="ChEBI" id="CHEBI:83144"/>
        <dbReference type="ChEBI" id="CHEBI:83145"/>
        <dbReference type="ChEBI" id="CHEBI:456216"/>
        <dbReference type="EC" id="6.3.4.14"/>
    </reaction>
</comment>
<evidence type="ECO:0000256" key="8">
    <source>
        <dbReference type="ARBA" id="ARBA00022840"/>
    </source>
</evidence>
<evidence type="ECO:0000256" key="12">
    <source>
        <dbReference type="PROSITE-ProRule" id="PRU00409"/>
    </source>
</evidence>
<dbReference type="InterPro" id="IPR004549">
    <property type="entry name" value="Acetyl_CoA_COase_biotin_COase"/>
</dbReference>
<dbReference type="RefSeq" id="WP_116759552.1">
    <property type="nucleotide sequence ID" value="NZ_QCZH01000001.1"/>
</dbReference>
<evidence type="ECO:0000313" key="16">
    <source>
        <dbReference type="EMBL" id="PWA11354.1"/>
    </source>
</evidence>
<dbReference type="FunFam" id="3.40.50.20:FF:000010">
    <property type="entry name" value="Propionyl-CoA carboxylase subunit alpha"/>
    <property type="match status" value="1"/>
</dbReference>
<accession>A0A2U1K2D3</accession>
<evidence type="ECO:0000256" key="6">
    <source>
        <dbReference type="ARBA" id="ARBA00022723"/>
    </source>
</evidence>
<keyword evidence="9" id="KW-0460">Magnesium</keyword>
<feature type="domain" description="ATP-grasp" evidence="14">
    <location>
        <begin position="120"/>
        <end position="317"/>
    </location>
</feature>
<dbReference type="PROSITE" id="PS00866">
    <property type="entry name" value="CPSASE_1"/>
    <property type="match status" value="1"/>
</dbReference>
<dbReference type="Proteomes" id="UP000245618">
    <property type="component" value="Unassembled WGS sequence"/>
</dbReference>
<comment type="caution">
    <text evidence="16">The sequence shown here is derived from an EMBL/GenBank/DDBJ whole genome shotgun (WGS) entry which is preliminary data.</text>
</comment>
<keyword evidence="13" id="KW-0276">Fatty acid metabolism</keyword>
<keyword evidence="8 12" id="KW-0067">ATP-binding</keyword>
<dbReference type="GO" id="GO:0006633">
    <property type="term" value="P:fatty acid biosynthetic process"/>
    <property type="evidence" value="ECO:0007669"/>
    <property type="project" value="UniProtKB-KW"/>
</dbReference>
<comment type="subunit">
    <text evidence="3 13">Acetyl-CoA carboxylase is a heterohexamer of biotin carboxyl carrier protein, biotin carboxylase and the two subunits of carboxyl transferase in a 2:2 complex.</text>
</comment>
<dbReference type="AlphaFoldDB" id="A0A2U1K2D3"/>
<evidence type="ECO:0000259" key="14">
    <source>
        <dbReference type="PROSITE" id="PS50975"/>
    </source>
</evidence>
<dbReference type="PROSITE" id="PS50979">
    <property type="entry name" value="BC"/>
    <property type="match status" value="1"/>
</dbReference>
<keyword evidence="7 12" id="KW-0547">Nucleotide-binding</keyword>
<keyword evidence="17" id="KW-1185">Reference proteome</keyword>
<keyword evidence="13" id="KW-0443">Lipid metabolism</keyword>
<keyword evidence="10 13" id="KW-0092">Biotin</keyword>
<feature type="domain" description="Biotin carboxylation" evidence="15">
    <location>
        <begin position="1"/>
        <end position="444"/>
    </location>
</feature>
<dbReference type="PROSITE" id="PS50975">
    <property type="entry name" value="ATP_GRASP"/>
    <property type="match status" value="1"/>
</dbReference>
<keyword evidence="5 13" id="KW-0436">Ligase</keyword>
<dbReference type="PROSITE" id="PS00867">
    <property type="entry name" value="CPSASE_2"/>
    <property type="match status" value="1"/>
</dbReference>
<evidence type="ECO:0000256" key="11">
    <source>
        <dbReference type="ARBA" id="ARBA00048600"/>
    </source>
</evidence>